<dbReference type="Proteomes" id="UP000183275">
    <property type="component" value="Unassembled WGS sequence"/>
</dbReference>
<reference evidence="2" key="1">
    <citation type="submission" date="2016-10" db="EMBL/GenBank/DDBJ databases">
        <authorList>
            <person name="Varghese N."/>
        </authorList>
    </citation>
    <scope>NUCLEOTIDE SEQUENCE [LARGE SCALE GENOMIC DNA]</scope>
    <source>
        <strain evidence="2">CGMCC 1.12284</strain>
    </source>
</reference>
<keyword evidence="1" id="KW-0808">Transferase</keyword>
<dbReference type="Gene3D" id="3.40.50.300">
    <property type="entry name" value="P-loop containing nucleotide triphosphate hydrolases"/>
    <property type="match status" value="2"/>
</dbReference>
<organism evidence="1 2">
    <name type="scientific">Natrinema salifodinae</name>
    <dbReference type="NCBI Taxonomy" id="1202768"/>
    <lineage>
        <taxon>Archaea</taxon>
        <taxon>Methanobacteriati</taxon>
        <taxon>Methanobacteriota</taxon>
        <taxon>Stenosarchaea group</taxon>
        <taxon>Halobacteria</taxon>
        <taxon>Halobacteriales</taxon>
        <taxon>Natrialbaceae</taxon>
        <taxon>Natrinema</taxon>
    </lineage>
</organism>
<evidence type="ECO:0000313" key="1">
    <source>
        <dbReference type="EMBL" id="SEW02354.1"/>
    </source>
</evidence>
<dbReference type="GO" id="GO:0016301">
    <property type="term" value="F:kinase activity"/>
    <property type="evidence" value="ECO:0007669"/>
    <property type="project" value="UniProtKB-KW"/>
</dbReference>
<dbReference type="EMBL" id="FOIS01000002">
    <property type="protein sequence ID" value="SEW02354.1"/>
    <property type="molecule type" value="Genomic_DNA"/>
</dbReference>
<accession>A0A1I0NM37</accession>
<sequence>MIVVICGPPGAGKTSIATCVRRRLQERGRRVESFHSDDFSSRTYEQLAERVVDGPPTGSGTETRPDTGITLVDGTFYRREWQTQFRTLGDVRFVLVTASLETCLERNRDRADPIDEQGVHVVYREFDEPDADLEIDTDRCGPAEATDRIVAAIDAWLDS</sequence>
<gene>
    <name evidence="1" type="ORF">SAMN05216285_1884</name>
</gene>
<evidence type="ECO:0000313" key="2">
    <source>
        <dbReference type="Proteomes" id="UP000183275"/>
    </source>
</evidence>
<dbReference type="eggNOG" id="arCOG01040">
    <property type="taxonomic scope" value="Archaea"/>
</dbReference>
<dbReference type="Pfam" id="PF13671">
    <property type="entry name" value="AAA_33"/>
    <property type="match status" value="1"/>
</dbReference>
<dbReference type="InterPro" id="IPR027417">
    <property type="entry name" value="P-loop_NTPase"/>
</dbReference>
<dbReference type="AlphaFoldDB" id="A0A1I0NM37"/>
<dbReference type="RefSeq" id="WP_049988956.1">
    <property type="nucleotide sequence ID" value="NZ_FOIS01000002.1"/>
</dbReference>
<keyword evidence="1" id="KW-0418">Kinase</keyword>
<dbReference type="STRING" id="1202768.SAMN05216285_1884"/>
<dbReference type="OrthoDB" id="28808at2157"/>
<protein>
    <submittedName>
        <fullName evidence="1">Adenylylsulfate kinase</fullName>
    </submittedName>
</protein>
<dbReference type="SUPFAM" id="SSF52540">
    <property type="entry name" value="P-loop containing nucleoside triphosphate hydrolases"/>
    <property type="match status" value="1"/>
</dbReference>
<keyword evidence="2" id="KW-1185">Reference proteome</keyword>
<proteinExistence type="predicted"/>
<name>A0A1I0NM37_9EURY</name>